<accession>A0A8S1DH11</accession>
<protein>
    <submittedName>
        <fullName evidence="3">Uncharacterized protein</fullName>
    </submittedName>
</protein>
<feature type="region of interest" description="Disordered" evidence="2">
    <location>
        <begin position="337"/>
        <end position="364"/>
    </location>
</feature>
<organism evidence="3 4">
    <name type="scientific">Cloeon dipterum</name>
    <dbReference type="NCBI Taxonomy" id="197152"/>
    <lineage>
        <taxon>Eukaryota</taxon>
        <taxon>Metazoa</taxon>
        <taxon>Ecdysozoa</taxon>
        <taxon>Arthropoda</taxon>
        <taxon>Hexapoda</taxon>
        <taxon>Insecta</taxon>
        <taxon>Pterygota</taxon>
        <taxon>Palaeoptera</taxon>
        <taxon>Ephemeroptera</taxon>
        <taxon>Pisciforma</taxon>
        <taxon>Baetidae</taxon>
        <taxon>Cloeon</taxon>
    </lineage>
</organism>
<keyword evidence="1" id="KW-0175">Coiled coil</keyword>
<dbReference type="Proteomes" id="UP000494165">
    <property type="component" value="Unassembled WGS sequence"/>
</dbReference>
<keyword evidence="4" id="KW-1185">Reference proteome</keyword>
<name>A0A8S1DH11_9INSE</name>
<feature type="region of interest" description="Disordered" evidence="2">
    <location>
        <begin position="188"/>
        <end position="207"/>
    </location>
</feature>
<feature type="compositionally biased region" description="Basic and acidic residues" evidence="2">
    <location>
        <begin position="544"/>
        <end position="558"/>
    </location>
</feature>
<gene>
    <name evidence="3" type="ORF">CLODIP_2_CD09046</name>
</gene>
<evidence type="ECO:0000313" key="4">
    <source>
        <dbReference type="Proteomes" id="UP000494165"/>
    </source>
</evidence>
<feature type="compositionally biased region" description="Basic and acidic residues" evidence="2">
    <location>
        <begin position="572"/>
        <end position="582"/>
    </location>
</feature>
<feature type="region of interest" description="Disordered" evidence="2">
    <location>
        <begin position="476"/>
        <end position="582"/>
    </location>
</feature>
<proteinExistence type="predicted"/>
<evidence type="ECO:0000256" key="2">
    <source>
        <dbReference type="SAM" id="MobiDB-lite"/>
    </source>
</evidence>
<feature type="coiled-coil region" evidence="1">
    <location>
        <begin position="53"/>
        <end position="129"/>
    </location>
</feature>
<sequence length="1007" mass="113012">MDMDFDPHDFLNDLEYDKSHYDLSEIKNTSPGKLSNDAQHQILKEYSLYLNLLSNFKRTKNKLANKNKSIEKLKDANLSLLNELAETRGALAEANAALAVSLSDVERLNENMQLQIEKYQSEKDLLAAQLASNELIANQMEFKFQVMNTMPKEKEVNNVPKVAEIGQKKPSAKRTTSTQTDFLELELTQKRNSTSTSEFEEDKDQLPYSPVSLATDSIQSPFSQSHFDTHSEASPPKLPDELLEDNDDEFEMVQCVDENVSSSLKTLVEELPVENTKEPAPLIGLEEPSDEISASMPDLNEEIVLAPEEKAPEVQNIINESSPEQIMQVENVVSEEEKQSLDPVFSVDSSEEKVDAPENSPSELTLVPSFFDEPLKELSELQTSDYAEKTEDIQNIINVSSSEQTVRVESVMSEEENQSLDPIYTVDFSEEKVDAPENSPSELTVVPRIFNEPLEELLEPHTSGYVEKTEHVQNIINVSSSEQSMQMESVVSEEENQSLDPDNSVSFCEEEMEAPENSPLELTRVPSISDEPLEELPEPQTSVDAEKTEDLHADKLESDLEEPISHVFSPKPPEENEKAEENPALIVKKDQQSQRKILLSHFENDLDFDVEEHDQGLFFSGPPTSPAESEDSDSEVTVVLREMTTIPSFMQPLPLTPKLVMPNRKRKTVVATPVPEKTSRVEHIVEIIDGFDDCIRKILENPISPLPPSDNEEGDEVVDEIEEKEPVLLSDDLIQQKCPSDVKGVKKKVKCGSYILANEFFKQNLKCIALDDANFCPAMLLSILETARNSPLKMTPEILARSFILAVVDGRKNPLVADWKPFALSCSERRVIFLTKRLEDSSSRWSKLSAVIIKEAIMILLSFSLPKVILKCKHDELVISSLTRLIAALAMLNSEPSYAKGLIMLASLYVPQRVFLIGSVLVESWPCMLDKNLKEDALLLDALYHTCQEPGQKKKMLEVLKKCYGADLIPAKTYDVASLYGAFPLQLMQSSNTEDVEGSTLEFRSCE</sequence>
<reference evidence="3 4" key="1">
    <citation type="submission" date="2020-04" db="EMBL/GenBank/DDBJ databases">
        <authorList>
            <person name="Alioto T."/>
            <person name="Alioto T."/>
            <person name="Gomez Garrido J."/>
        </authorList>
    </citation>
    <scope>NUCLEOTIDE SEQUENCE [LARGE SCALE GENOMIC DNA]</scope>
</reference>
<dbReference type="AlphaFoldDB" id="A0A8S1DH11"/>
<evidence type="ECO:0000313" key="3">
    <source>
        <dbReference type="EMBL" id="CAB3381874.1"/>
    </source>
</evidence>
<dbReference type="EMBL" id="CADEPI010000249">
    <property type="protein sequence ID" value="CAB3381874.1"/>
    <property type="molecule type" value="Genomic_DNA"/>
</dbReference>
<feature type="region of interest" description="Disordered" evidence="2">
    <location>
        <begin position="221"/>
        <end position="241"/>
    </location>
</feature>
<feature type="compositionally biased region" description="Low complexity" evidence="2">
    <location>
        <begin position="477"/>
        <end position="490"/>
    </location>
</feature>
<evidence type="ECO:0000256" key="1">
    <source>
        <dbReference type="SAM" id="Coils"/>
    </source>
</evidence>
<comment type="caution">
    <text evidence="3">The sequence shown here is derived from an EMBL/GenBank/DDBJ whole genome shotgun (WGS) entry which is preliminary data.</text>
</comment>